<reference evidence="2 3" key="1">
    <citation type="submission" date="2015-01" db="EMBL/GenBank/DDBJ databases">
        <title>Evolution of Trichinella species and genotypes.</title>
        <authorList>
            <person name="Korhonen P.K."/>
            <person name="Edoardo P."/>
            <person name="Giuseppe L.R."/>
            <person name="Gasser R.B."/>
        </authorList>
    </citation>
    <scope>NUCLEOTIDE SEQUENCE [LARGE SCALE GENOMIC DNA]</scope>
    <source>
        <strain evidence="2">ISS1029</strain>
    </source>
</reference>
<dbReference type="SMART" id="SM00651">
    <property type="entry name" value="Sm"/>
    <property type="match status" value="1"/>
</dbReference>
<dbReference type="PANTHER" id="PTHR46599:SF6">
    <property type="entry name" value="DUAL SPECIFICITY PHOSPHATASE 26"/>
    <property type="match status" value="1"/>
</dbReference>
<evidence type="ECO:0000259" key="1">
    <source>
        <dbReference type="PROSITE" id="PS52002"/>
    </source>
</evidence>
<feature type="domain" description="Sm" evidence="1">
    <location>
        <begin position="457"/>
        <end position="570"/>
    </location>
</feature>
<dbReference type="AlphaFoldDB" id="A0A0V1HJ77"/>
<gene>
    <name evidence="2" type="primary">PGBD4</name>
    <name evidence="2" type="ORF">T11_14211</name>
</gene>
<dbReference type="Gene3D" id="2.30.30.100">
    <property type="match status" value="1"/>
</dbReference>
<name>A0A0V1HJ77_9BILA</name>
<accession>A0A0V1HJ77</accession>
<comment type="caution">
    <text evidence="2">The sequence shown here is derived from an EMBL/GenBank/DDBJ whole genome shotgun (WGS) entry which is preliminary data.</text>
</comment>
<evidence type="ECO:0000313" key="2">
    <source>
        <dbReference type="EMBL" id="KRZ10782.1"/>
    </source>
</evidence>
<proteinExistence type="predicted"/>
<dbReference type="InterPro" id="IPR047575">
    <property type="entry name" value="Sm"/>
</dbReference>
<dbReference type="STRING" id="268475.A0A0V1HJ77"/>
<dbReference type="Proteomes" id="UP000055024">
    <property type="component" value="Unassembled WGS sequence"/>
</dbReference>
<dbReference type="GO" id="GO:0003723">
    <property type="term" value="F:RNA binding"/>
    <property type="evidence" value="ECO:0007669"/>
    <property type="project" value="InterPro"/>
</dbReference>
<organism evidence="2 3">
    <name type="scientific">Trichinella zimbabwensis</name>
    <dbReference type="NCBI Taxonomy" id="268475"/>
    <lineage>
        <taxon>Eukaryota</taxon>
        <taxon>Metazoa</taxon>
        <taxon>Ecdysozoa</taxon>
        <taxon>Nematoda</taxon>
        <taxon>Enoplea</taxon>
        <taxon>Dorylaimia</taxon>
        <taxon>Trichinellida</taxon>
        <taxon>Trichinellidae</taxon>
        <taxon>Trichinella</taxon>
    </lineage>
</organism>
<dbReference type="InterPro" id="IPR010920">
    <property type="entry name" value="LSM_dom_sf"/>
</dbReference>
<dbReference type="Pfam" id="PF13843">
    <property type="entry name" value="DDE_Tnp_1_7"/>
    <property type="match status" value="3"/>
</dbReference>
<dbReference type="InterPro" id="IPR001163">
    <property type="entry name" value="Sm_dom_euk/arc"/>
</dbReference>
<keyword evidence="3" id="KW-1185">Reference proteome</keyword>
<dbReference type="Pfam" id="PF01423">
    <property type="entry name" value="LSM"/>
    <property type="match status" value="1"/>
</dbReference>
<dbReference type="EMBL" id="JYDP01000056">
    <property type="protein sequence ID" value="KRZ10782.1"/>
    <property type="molecule type" value="Genomic_DNA"/>
</dbReference>
<protein>
    <submittedName>
        <fullName evidence="2">PiggyBac transposable element-derived protein 4</fullName>
    </submittedName>
</protein>
<dbReference type="SUPFAM" id="SSF50182">
    <property type="entry name" value="Sm-like ribonucleoproteins"/>
    <property type="match status" value="1"/>
</dbReference>
<sequence>MSVYDFMSEEELSSDFDTETISDDEDILLSDFCESSSDESDGETSHTGDYYVSRDASSLDAFSCIFSSDLIDVIVRNTNKKAVLMQAEHWIDTSAEEITAFFGLLLLAGICRGQREATIELWSTDRPEFQRPERKKTVKAATVSEVFDMFVKNCKASYVPHGEVCVDEHLMSFRGRCPFRVYMKSKPDRFGVKMWMLCDVRTGYIWCVQIYTDLASDLGPGYGITTDNFFTSLDLARALLAQKKTLLGTIRQRCKEVPKELWPNKTRAEYSTLFLYMEQCMLTSYVPKKGCAVVILSSQHCEEGTSSRAETTPTNSVPKRGGSKDRKTLYRCATCNRFICQLLLCYSRIWKIESVLLREAIDMMSAFEKDSLKRKTDIFFPGFVAQTALVYFSNEGTDQTFVQTFSCLNAWEENLISKCAKIVELLKEYDSSLEEKFEKVALPQRNLQILYGKKNALVVERLDLWMRESRRVKLKIRGQTGIRREVCGKLVAYDKHWNIVVENVDEIYYRRKCVRIFVKGSKIPLDVVPDRMRYESVKKLSSNVELVKRHLPQLIIRGSSIMMISLADENGSRIEE</sequence>
<dbReference type="OrthoDB" id="10002367at2759"/>
<dbReference type="PANTHER" id="PTHR46599">
    <property type="entry name" value="PIGGYBAC TRANSPOSABLE ELEMENT-DERIVED PROTEIN 4"/>
    <property type="match status" value="1"/>
</dbReference>
<evidence type="ECO:0000313" key="3">
    <source>
        <dbReference type="Proteomes" id="UP000055024"/>
    </source>
</evidence>
<dbReference type="InterPro" id="IPR029526">
    <property type="entry name" value="PGBD"/>
</dbReference>
<dbReference type="PROSITE" id="PS52002">
    <property type="entry name" value="SM"/>
    <property type="match status" value="1"/>
</dbReference>